<dbReference type="InterPro" id="IPR039653">
    <property type="entry name" value="Prenyltransferase"/>
</dbReference>
<keyword evidence="2 3" id="KW-0808">Transferase</keyword>
<name>A0A1R1X1T8_9FUNG</name>
<evidence type="ECO:0000313" key="3">
    <source>
        <dbReference type="EMBL" id="OMJ08580.1"/>
    </source>
</evidence>
<dbReference type="PANTHER" id="PTHR11048">
    <property type="entry name" value="PRENYLTRANSFERASES"/>
    <property type="match status" value="1"/>
</dbReference>
<evidence type="ECO:0000256" key="2">
    <source>
        <dbReference type="ARBA" id="ARBA00022679"/>
    </source>
</evidence>
<proteinExistence type="inferred from homology"/>
<dbReference type="GO" id="GO:0006744">
    <property type="term" value="P:ubiquinone biosynthetic process"/>
    <property type="evidence" value="ECO:0007669"/>
    <property type="project" value="TreeGrafter"/>
</dbReference>
<dbReference type="AlphaFoldDB" id="A0A1R1X1T8"/>
<comment type="similarity">
    <text evidence="1">Belongs to the UbiA prenyltransferase family.</text>
</comment>
<dbReference type="GO" id="GO:0016765">
    <property type="term" value="F:transferase activity, transferring alkyl or aryl (other than methyl) groups"/>
    <property type="evidence" value="ECO:0007669"/>
    <property type="project" value="TreeGrafter"/>
</dbReference>
<dbReference type="GO" id="GO:0005743">
    <property type="term" value="C:mitochondrial inner membrane"/>
    <property type="evidence" value="ECO:0007669"/>
    <property type="project" value="TreeGrafter"/>
</dbReference>
<gene>
    <name evidence="3" type="ORF">AYI69_g11020</name>
</gene>
<dbReference type="EMBL" id="LSSM01007355">
    <property type="protein sequence ID" value="OMJ08580.1"/>
    <property type="molecule type" value="Genomic_DNA"/>
</dbReference>
<dbReference type="InterPro" id="IPR044878">
    <property type="entry name" value="UbiA_sf"/>
</dbReference>
<keyword evidence="4" id="KW-1185">Reference proteome</keyword>
<evidence type="ECO:0000256" key="1">
    <source>
        <dbReference type="ARBA" id="ARBA00005985"/>
    </source>
</evidence>
<dbReference type="Gene3D" id="1.10.357.140">
    <property type="entry name" value="UbiA prenyltransferase"/>
    <property type="match status" value="1"/>
</dbReference>
<reference evidence="4" key="1">
    <citation type="submission" date="2017-01" db="EMBL/GenBank/DDBJ databases">
        <authorList>
            <person name="Wang Y."/>
            <person name="White M."/>
            <person name="Kvist S."/>
            <person name="Moncalvo J.-M."/>
        </authorList>
    </citation>
    <scope>NUCLEOTIDE SEQUENCE [LARGE SCALE GENOMIC DNA]</scope>
    <source>
        <strain evidence="4">ID-206-W2</strain>
    </source>
</reference>
<dbReference type="PANTHER" id="PTHR11048:SF28">
    <property type="entry name" value="4-HYDROXYBENZOATE POLYPRENYLTRANSFERASE, MITOCHONDRIAL"/>
    <property type="match status" value="1"/>
</dbReference>
<protein>
    <submittedName>
        <fullName evidence="3">4-hydroxybenzoate polyprenyltransferase, mitochondrial</fullName>
    </submittedName>
</protein>
<dbReference type="Proteomes" id="UP000187429">
    <property type="component" value="Unassembled WGS sequence"/>
</dbReference>
<accession>A0A1R1X1T8</accession>
<evidence type="ECO:0000313" key="4">
    <source>
        <dbReference type="Proteomes" id="UP000187429"/>
    </source>
</evidence>
<organism evidence="3 4">
    <name type="scientific">Smittium culicis</name>
    <dbReference type="NCBI Taxonomy" id="133412"/>
    <lineage>
        <taxon>Eukaryota</taxon>
        <taxon>Fungi</taxon>
        <taxon>Fungi incertae sedis</taxon>
        <taxon>Zoopagomycota</taxon>
        <taxon>Kickxellomycotina</taxon>
        <taxon>Harpellomycetes</taxon>
        <taxon>Harpellales</taxon>
        <taxon>Legeriomycetaceae</taxon>
        <taxon>Smittium</taxon>
    </lineage>
</organism>
<sequence>MSLPKNKNIISKFRTAKYSKLTKEDISDKEKLSSEGKIHERLIETGTGKGAGAGNIPNFADTCTTSNDKSAENVSKLTNSIILKVMPKGSHPYIYLMRLDKPIGTMLLYWPCTWSIVMSASSSGFSPAHAVYMLTLFGTGAVIMRGAGCTVNDLWDIKFDKQVH</sequence>
<dbReference type="OrthoDB" id="18170at2759"/>
<comment type="caution">
    <text evidence="3">The sequence shown here is derived from an EMBL/GenBank/DDBJ whole genome shotgun (WGS) entry which is preliminary data.</text>
</comment>